<keyword evidence="3" id="KW-1185">Reference proteome</keyword>
<sequence>MKLYDKQSHKLLIIASGLQILAGVFGLVRDYMNTYPSIQISLGLIGIVGALYFKKYPYVEIANGEIIKQALFKNKRVKIADIKSFDKVENTLLIKSDNTRIKIPRGSLDVLEIRKFEEYIRSEMNQA</sequence>
<name>A0ABQ1MXF7_9BACT</name>
<reference evidence="3" key="1">
    <citation type="journal article" date="2019" name="Int. J. Syst. Evol. Microbiol.">
        <title>The Global Catalogue of Microorganisms (GCM) 10K type strain sequencing project: providing services to taxonomists for standard genome sequencing and annotation.</title>
        <authorList>
            <consortium name="The Broad Institute Genomics Platform"/>
            <consortium name="The Broad Institute Genome Sequencing Center for Infectious Disease"/>
            <person name="Wu L."/>
            <person name="Ma J."/>
        </authorList>
    </citation>
    <scope>NUCLEOTIDE SEQUENCE [LARGE SCALE GENOMIC DNA]</scope>
    <source>
        <strain evidence="3">CGMCC 1.12479</strain>
    </source>
</reference>
<dbReference type="RefSeq" id="WP_188443783.1">
    <property type="nucleotide sequence ID" value="NZ_BMFD01000012.1"/>
</dbReference>
<keyword evidence="1" id="KW-0812">Transmembrane</keyword>
<feature type="transmembrane region" description="Helical" evidence="1">
    <location>
        <begin position="12"/>
        <end position="28"/>
    </location>
</feature>
<comment type="caution">
    <text evidence="2">The sequence shown here is derived from an EMBL/GenBank/DDBJ whole genome shotgun (WGS) entry which is preliminary data.</text>
</comment>
<feature type="transmembrane region" description="Helical" evidence="1">
    <location>
        <begin position="34"/>
        <end position="53"/>
    </location>
</feature>
<dbReference type="EMBL" id="BMFD01000012">
    <property type="protein sequence ID" value="GGC48367.1"/>
    <property type="molecule type" value="Genomic_DNA"/>
</dbReference>
<evidence type="ECO:0000313" key="3">
    <source>
        <dbReference type="Proteomes" id="UP000635885"/>
    </source>
</evidence>
<proteinExistence type="predicted"/>
<keyword evidence="1" id="KW-1133">Transmembrane helix</keyword>
<organism evidence="2 3">
    <name type="scientific">Belliella aquatica</name>
    <dbReference type="NCBI Taxonomy" id="1323734"/>
    <lineage>
        <taxon>Bacteria</taxon>
        <taxon>Pseudomonadati</taxon>
        <taxon>Bacteroidota</taxon>
        <taxon>Cytophagia</taxon>
        <taxon>Cytophagales</taxon>
        <taxon>Cyclobacteriaceae</taxon>
        <taxon>Belliella</taxon>
    </lineage>
</organism>
<keyword evidence="1" id="KW-0472">Membrane</keyword>
<evidence type="ECO:0000313" key="2">
    <source>
        <dbReference type="EMBL" id="GGC48367.1"/>
    </source>
</evidence>
<dbReference type="Proteomes" id="UP000635885">
    <property type="component" value="Unassembled WGS sequence"/>
</dbReference>
<accession>A0ABQ1MXF7</accession>
<evidence type="ECO:0008006" key="4">
    <source>
        <dbReference type="Google" id="ProtNLM"/>
    </source>
</evidence>
<evidence type="ECO:0000256" key="1">
    <source>
        <dbReference type="SAM" id="Phobius"/>
    </source>
</evidence>
<gene>
    <name evidence="2" type="ORF">GCM10010993_28610</name>
</gene>
<protein>
    <recommendedName>
        <fullName evidence="4">PH domain-containing protein</fullName>
    </recommendedName>
</protein>